<protein>
    <recommendedName>
        <fullName evidence="6">Receptor ligand binding region domain-containing protein</fullName>
    </recommendedName>
</protein>
<dbReference type="SUPFAM" id="SSF53822">
    <property type="entry name" value="Periplasmic binding protein-like I"/>
    <property type="match status" value="1"/>
</dbReference>
<sequence length="326" mass="36558">MCIKLQMIIFLIKIENLLRHQVIRKYEMLASFFIYFPLFCGSVGLVAGVNVRTKATYRLGILLPARYNKIERAVQLALDMINSNEIDDIKLNHSKISASFHIADLYSPYDNFHKACDAMKEGVVAIIGPILPSAAVGTQIACSKLHMPHIAPNTVDANLVNSPNYNFLLRMLPVSTAKSKALASFIEYYGWTKMALLASYADSGIDVLSKFREIASSKSWKILAFERFKVDKVGNALEIKANLQNIKMSGSRIVIVKCLTSQALEIFKYAHRMEMMGRGWCWIMVDATTSETISLMHIIYLPLPLELINIMGNNSSASCLIMRSYA</sequence>
<comment type="subcellular location">
    <subcellularLocation>
        <location evidence="1">Membrane</location>
    </subcellularLocation>
</comment>
<dbReference type="OMA" id="MINSNEI"/>
<organism evidence="7 8">
    <name type="scientific">Trichoplax adhaerens</name>
    <name type="common">Trichoplax reptans</name>
    <dbReference type="NCBI Taxonomy" id="10228"/>
    <lineage>
        <taxon>Eukaryota</taxon>
        <taxon>Metazoa</taxon>
        <taxon>Placozoa</taxon>
        <taxon>Uniplacotomia</taxon>
        <taxon>Trichoplacea</taxon>
        <taxon>Trichoplacidae</taxon>
        <taxon>Trichoplax</taxon>
    </lineage>
</organism>
<dbReference type="Proteomes" id="UP000009022">
    <property type="component" value="Unassembled WGS sequence"/>
</dbReference>
<keyword evidence="3 5" id="KW-1133">Transmembrane helix</keyword>
<dbReference type="KEGG" id="tad:TRIADDRAFT_61397"/>
<dbReference type="PhylomeDB" id="B3SAV9"/>
<reference evidence="7 8" key="1">
    <citation type="journal article" date="2008" name="Nature">
        <title>The Trichoplax genome and the nature of placozoans.</title>
        <authorList>
            <person name="Srivastava M."/>
            <person name="Begovic E."/>
            <person name="Chapman J."/>
            <person name="Putnam N.H."/>
            <person name="Hellsten U."/>
            <person name="Kawashima T."/>
            <person name="Kuo A."/>
            <person name="Mitros T."/>
            <person name="Salamov A."/>
            <person name="Carpenter M.L."/>
            <person name="Signorovitch A.Y."/>
            <person name="Moreno M.A."/>
            <person name="Kamm K."/>
            <person name="Grimwood J."/>
            <person name="Schmutz J."/>
            <person name="Shapiro H."/>
            <person name="Grigoriev I.V."/>
            <person name="Buss L.W."/>
            <person name="Schierwater B."/>
            <person name="Dellaporta S.L."/>
            <person name="Rokhsar D.S."/>
        </authorList>
    </citation>
    <scope>NUCLEOTIDE SEQUENCE [LARGE SCALE GENOMIC DNA]</scope>
    <source>
        <strain evidence="7 8">Grell-BS-1999</strain>
    </source>
</reference>
<proteinExistence type="predicted"/>
<evidence type="ECO:0000256" key="4">
    <source>
        <dbReference type="ARBA" id="ARBA00023136"/>
    </source>
</evidence>
<evidence type="ECO:0000259" key="6">
    <source>
        <dbReference type="Pfam" id="PF01094"/>
    </source>
</evidence>
<dbReference type="HOGENOM" id="CLU_853467_0_0_1"/>
<evidence type="ECO:0000256" key="3">
    <source>
        <dbReference type="ARBA" id="ARBA00022989"/>
    </source>
</evidence>
<dbReference type="Pfam" id="PF01094">
    <property type="entry name" value="ANF_receptor"/>
    <property type="match status" value="1"/>
</dbReference>
<dbReference type="AlphaFoldDB" id="B3SAV9"/>
<evidence type="ECO:0000313" key="8">
    <source>
        <dbReference type="Proteomes" id="UP000009022"/>
    </source>
</evidence>
<keyword evidence="4 5" id="KW-0472">Membrane</keyword>
<feature type="domain" description="Receptor ligand binding region" evidence="6">
    <location>
        <begin position="71"/>
        <end position="293"/>
    </location>
</feature>
<dbReference type="InterPro" id="IPR001828">
    <property type="entry name" value="ANF_lig-bd_rcpt"/>
</dbReference>
<evidence type="ECO:0000256" key="1">
    <source>
        <dbReference type="ARBA" id="ARBA00004370"/>
    </source>
</evidence>
<dbReference type="RefSeq" id="XP_002117384.1">
    <property type="nucleotide sequence ID" value="XM_002117348.1"/>
</dbReference>
<dbReference type="PANTHER" id="PTHR44755">
    <property type="entry name" value="NATRIURETIC PEPTIDE RECEPTOR 3-RELATED"/>
    <property type="match status" value="1"/>
</dbReference>
<evidence type="ECO:0000256" key="2">
    <source>
        <dbReference type="ARBA" id="ARBA00022692"/>
    </source>
</evidence>
<dbReference type="GO" id="GO:0017046">
    <property type="term" value="F:peptide hormone binding"/>
    <property type="evidence" value="ECO:0000318"/>
    <property type="project" value="GO_Central"/>
</dbReference>
<dbReference type="GO" id="GO:0016020">
    <property type="term" value="C:membrane"/>
    <property type="evidence" value="ECO:0007669"/>
    <property type="project" value="UniProtKB-SubCell"/>
</dbReference>
<dbReference type="InParanoid" id="B3SAV9"/>
<dbReference type="OrthoDB" id="5984008at2759"/>
<dbReference type="GeneID" id="6758596"/>
<name>B3SAV9_TRIAD</name>
<dbReference type="GO" id="GO:0007165">
    <property type="term" value="P:signal transduction"/>
    <property type="evidence" value="ECO:0000318"/>
    <property type="project" value="GO_Central"/>
</dbReference>
<dbReference type="InterPro" id="IPR028082">
    <property type="entry name" value="Peripla_BP_I"/>
</dbReference>
<keyword evidence="2 5" id="KW-0812">Transmembrane</keyword>
<dbReference type="EMBL" id="DS985262">
    <property type="protein sequence ID" value="EDV20223.1"/>
    <property type="molecule type" value="Genomic_DNA"/>
</dbReference>
<accession>B3SAV9</accession>
<dbReference type="GO" id="GO:0038023">
    <property type="term" value="F:signaling receptor activity"/>
    <property type="evidence" value="ECO:0000318"/>
    <property type="project" value="GO_Central"/>
</dbReference>
<dbReference type="eggNOG" id="KOG1054">
    <property type="taxonomic scope" value="Eukaryota"/>
</dbReference>
<dbReference type="PANTHER" id="PTHR44755:SF8">
    <property type="entry name" value="RECEPTOR LIGAND BINDING REGION DOMAIN-CONTAINING PROTEIN"/>
    <property type="match status" value="1"/>
</dbReference>
<evidence type="ECO:0000313" key="7">
    <source>
        <dbReference type="EMBL" id="EDV20223.1"/>
    </source>
</evidence>
<dbReference type="InterPro" id="IPR052612">
    <property type="entry name" value="ANP_Clearance_Receptor"/>
</dbReference>
<gene>
    <name evidence="7" type="ORF">TRIADDRAFT_61397</name>
</gene>
<dbReference type="CTD" id="6758596"/>
<evidence type="ECO:0000256" key="5">
    <source>
        <dbReference type="SAM" id="Phobius"/>
    </source>
</evidence>
<feature type="transmembrane region" description="Helical" evidence="5">
    <location>
        <begin position="28"/>
        <end position="49"/>
    </location>
</feature>
<dbReference type="Gene3D" id="3.40.50.2300">
    <property type="match status" value="2"/>
</dbReference>
<keyword evidence="8" id="KW-1185">Reference proteome</keyword>